<feature type="domain" description="AMP-dependent synthetase/ligase" evidence="2">
    <location>
        <begin position="17"/>
        <end position="440"/>
    </location>
</feature>
<dbReference type="AlphaFoldDB" id="A0A6M1PU91"/>
<dbReference type="EMBL" id="JAAKGU010000007">
    <property type="protein sequence ID" value="NGM83811.1"/>
    <property type="molecule type" value="Genomic_DNA"/>
</dbReference>
<dbReference type="Gene3D" id="3.40.50.12780">
    <property type="entry name" value="N-terminal domain of ligase-like"/>
    <property type="match status" value="1"/>
</dbReference>
<keyword evidence="1" id="KW-0472">Membrane</keyword>
<dbReference type="GO" id="GO:0016874">
    <property type="term" value="F:ligase activity"/>
    <property type="evidence" value="ECO:0007669"/>
    <property type="project" value="UniProtKB-KW"/>
</dbReference>
<keyword evidence="1" id="KW-0812">Transmembrane</keyword>
<accession>A0A6M1PU91</accession>
<comment type="caution">
    <text evidence="3">The sequence shown here is derived from an EMBL/GenBank/DDBJ whole genome shotgun (WGS) entry which is preliminary data.</text>
</comment>
<dbReference type="SUPFAM" id="SSF56801">
    <property type="entry name" value="Acetyl-CoA synthetase-like"/>
    <property type="match status" value="1"/>
</dbReference>
<keyword evidence="3" id="KW-0436">Ligase</keyword>
<dbReference type="Pfam" id="PF00501">
    <property type="entry name" value="AMP-binding"/>
    <property type="match status" value="1"/>
</dbReference>
<protein>
    <submittedName>
        <fullName evidence="3">Acyl--CoA ligase</fullName>
    </submittedName>
</protein>
<evidence type="ECO:0000256" key="1">
    <source>
        <dbReference type="SAM" id="Phobius"/>
    </source>
</evidence>
<evidence type="ECO:0000313" key="3">
    <source>
        <dbReference type="EMBL" id="NGM83811.1"/>
    </source>
</evidence>
<name>A0A6M1PU91_9BACL</name>
<dbReference type="InterPro" id="IPR020845">
    <property type="entry name" value="AMP-binding_CS"/>
</dbReference>
<gene>
    <name evidence="3" type="ORF">G5B47_15430</name>
</gene>
<feature type="transmembrane region" description="Helical" evidence="1">
    <location>
        <begin position="75"/>
        <end position="95"/>
    </location>
</feature>
<sequence length="496" mass="54983">MENTQESSRDTVSELLRKRAACAPRDIAYSYPEWEQHYTWSDMWENASALAKGLLRLGVAKGDRIALLMQGRMEMILAMFGAACIGAIIVPLNAYSKKNELRGYLDDAKPEVLIIGTEGYGQCYPALVRELIAESDQEHPWIPSHVFVAGGDEETELPFLPFSDLYTLAGQIREGEFLEACQAVRSVDPLILLYTSGTTGRPKGVLRTTSSFLVSEGGLAQRGRAAEWLTRLSDRIIRKFSLMNLLPLHHLGGFTAIFTGLKACNIRIVMLSYFHPVNALSVLEREKCSILSGTPFMIQHMLAVPGREGCSLSSLLGVVFTSPTENSAFLKNIIHDPQLKLVFFMVSYGSSEAGSVSNGVCFVNRRKNAALSMLFKLLNYSNLLSGRIDPGEFEAGDWIHGGKVDRGVQVRIVNPDTGAVLSCLEQGEIQIRSHRVMRYYTEKQNGSSFTVDGWYKSGDLGFLDDRGQLKITARMKRISWGGETISPAEIERDKCC</sequence>
<dbReference type="InterPro" id="IPR000873">
    <property type="entry name" value="AMP-dep_synth/lig_dom"/>
</dbReference>
<dbReference type="RefSeq" id="WP_165099741.1">
    <property type="nucleotide sequence ID" value="NZ_JAAKGU010000007.1"/>
</dbReference>
<reference evidence="3 4" key="1">
    <citation type="submission" date="2020-02" db="EMBL/GenBank/DDBJ databases">
        <authorList>
            <person name="Gao J."/>
            <person name="Sun J."/>
        </authorList>
    </citation>
    <scope>NUCLEOTIDE SEQUENCE [LARGE SCALE GENOMIC DNA]</scope>
    <source>
        <strain evidence="3 4">7124</strain>
    </source>
</reference>
<keyword evidence="4" id="KW-1185">Reference proteome</keyword>
<organism evidence="3 4">
    <name type="scientific">Paenibacillus apii</name>
    <dbReference type="NCBI Taxonomy" id="1850370"/>
    <lineage>
        <taxon>Bacteria</taxon>
        <taxon>Bacillati</taxon>
        <taxon>Bacillota</taxon>
        <taxon>Bacilli</taxon>
        <taxon>Bacillales</taxon>
        <taxon>Paenibacillaceae</taxon>
        <taxon>Paenibacillus</taxon>
    </lineage>
</organism>
<dbReference type="InterPro" id="IPR042099">
    <property type="entry name" value="ANL_N_sf"/>
</dbReference>
<dbReference type="PANTHER" id="PTHR24096">
    <property type="entry name" value="LONG-CHAIN-FATTY-ACID--COA LIGASE"/>
    <property type="match status" value="1"/>
</dbReference>
<evidence type="ECO:0000313" key="4">
    <source>
        <dbReference type="Proteomes" id="UP000480151"/>
    </source>
</evidence>
<evidence type="ECO:0000259" key="2">
    <source>
        <dbReference type="Pfam" id="PF00501"/>
    </source>
</evidence>
<keyword evidence="1" id="KW-1133">Transmembrane helix</keyword>
<dbReference type="Proteomes" id="UP000480151">
    <property type="component" value="Unassembled WGS sequence"/>
</dbReference>
<dbReference type="CDD" id="cd04433">
    <property type="entry name" value="AFD_class_I"/>
    <property type="match status" value="1"/>
</dbReference>
<proteinExistence type="predicted"/>
<dbReference type="PANTHER" id="PTHR24096:SF426">
    <property type="match status" value="1"/>
</dbReference>
<dbReference type="PROSITE" id="PS00455">
    <property type="entry name" value="AMP_BINDING"/>
    <property type="match status" value="1"/>
</dbReference>